<dbReference type="Gene3D" id="1.10.10.10">
    <property type="entry name" value="Winged helix-like DNA-binding domain superfamily/Winged helix DNA-binding domain"/>
    <property type="match status" value="3"/>
</dbReference>
<accession>A0ABV7HCN5</accession>
<dbReference type="InterPro" id="IPR053925">
    <property type="entry name" value="RecX_HTH_3rd"/>
</dbReference>
<dbReference type="HAMAP" id="MF_01114">
    <property type="entry name" value="RecX"/>
    <property type="match status" value="1"/>
</dbReference>
<comment type="function">
    <text evidence="5">Modulates RecA activity.</text>
</comment>
<evidence type="ECO:0000313" key="8">
    <source>
        <dbReference type="EMBL" id="MFC3150433.1"/>
    </source>
</evidence>
<feature type="domain" description="RecX third three-helical" evidence="7">
    <location>
        <begin position="120"/>
        <end position="164"/>
    </location>
</feature>
<dbReference type="RefSeq" id="WP_386717227.1">
    <property type="nucleotide sequence ID" value="NZ_JBHRSZ010000002.1"/>
</dbReference>
<dbReference type="EMBL" id="JBHRSZ010000002">
    <property type="protein sequence ID" value="MFC3150433.1"/>
    <property type="molecule type" value="Genomic_DNA"/>
</dbReference>
<feature type="domain" description="RecX second three-helical" evidence="6">
    <location>
        <begin position="74"/>
        <end position="112"/>
    </location>
</feature>
<evidence type="ECO:0000256" key="3">
    <source>
        <dbReference type="ARBA" id="ARBA00018111"/>
    </source>
</evidence>
<evidence type="ECO:0000256" key="5">
    <source>
        <dbReference type="HAMAP-Rule" id="MF_01114"/>
    </source>
</evidence>
<sequence length="172" mass="19957">MIKNISLEEQEKALFTELKTKVISLLARREYSAKELQGKLLTAASSKQTGMSNEAIELVIENVLSEMQRLGYQNDARFASMFVRHKSRAGNGPLKISRELCFKGGSRDLFEQVVEEEQIDFFELAAELMQRKYSLDQVKDYQTFQKVFRYFSNRGFTSEQIKYAKETLLEIE</sequence>
<dbReference type="PANTHER" id="PTHR33602">
    <property type="entry name" value="REGULATORY PROTEIN RECX FAMILY PROTEIN"/>
    <property type="match status" value="1"/>
</dbReference>
<evidence type="ECO:0000256" key="2">
    <source>
        <dbReference type="ARBA" id="ARBA00009695"/>
    </source>
</evidence>
<dbReference type="Proteomes" id="UP001595476">
    <property type="component" value="Unassembled WGS sequence"/>
</dbReference>
<protein>
    <recommendedName>
        <fullName evidence="3 5">Regulatory protein RecX</fullName>
    </recommendedName>
</protein>
<comment type="similarity">
    <text evidence="2 5">Belongs to the RecX family.</text>
</comment>
<evidence type="ECO:0000259" key="7">
    <source>
        <dbReference type="Pfam" id="PF21981"/>
    </source>
</evidence>
<dbReference type="PANTHER" id="PTHR33602:SF1">
    <property type="entry name" value="REGULATORY PROTEIN RECX FAMILY PROTEIN"/>
    <property type="match status" value="1"/>
</dbReference>
<evidence type="ECO:0000313" key="9">
    <source>
        <dbReference type="Proteomes" id="UP001595476"/>
    </source>
</evidence>
<reference evidence="9" key="1">
    <citation type="journal article" date="2019" name="Int. J. Syst. Evol. Microbiol.">
        <title>The Global Catalogue of Microorganisms (GCM) 10K type strain sequencing project: providing services to taxonomists for standard genome sequencing and annotation.</title>
        <authorList>
            <consortium name="The Broad Institute Genomics Platform"/>
            <consortium name="The Broad Institute Genome Sequencing Center for Infectious Disease"/>
            <person name="Wu L."/>
            <person name="Ma J."/>
        </authorList>
    </citation>
    <scope>NUCLEOTIDE SEQUENCE [LARGE SCALE GENOMIC DNA]</scope>
    <source>
        <strain evidence="9">KCTC 52438</strain>
    </source>
</reference>
<dbReference type="InterPro" id="IPR053924">
    <property type="entry name" value="RecX_HTH_2nd"/>
</dbReference>
<dbReference type="Pfam" id="PF21981">
    <property type="entry name" value="RecX_HTH3"/>
    <property type="match status" value="1"/>
</dbReference>
<dbReference type="Pfam" id="PF02631">
    <property type="entry name" value="RecX_HTH2"/>
    <property type="match status" value="1"/>
</dbReference>
<evidence type="ECO:0000256" key="4">
    <source>
        <dbReference type="ARBA" id="ARBA00022490"/>
    </source>
</evidence>
<proteinExistence type="inferred from homology"/>
<comment type="caution">
    <text evidence="8">The sequence shown here is derived from an EMBL/GenBank/DDBJ whole genome shotgun (WGS) entry which is preliminary data.</text>
</comment>
<dbReference type="InterPro" id="IPR036388">
    <property type="entry name" value="WH-like_DNA-bd_sf"/>
</dbReference>
<evidence type="ECO:0000256" key="1">
    <source>
        <dbReference type="ARBA" id="ARBA00004496"/>
    </source>
</evidence>
<keyword evidence="9" id="KW-1185">Reference proteome</keyword>
<evidence type="ECO:0000259" key="6">
    <source>
        <dbReference type="Pfam" id="PF02631"/>
    </source>
</evidence>
<keyword evidence="4 5" id="KW-0963">Cytoplasm</keyword>
<dbReference type="InterPro" id="IPR003783">
    <property type="entry name" value="Regulatory_RecX"/>
</dbReference>
<name>A0ABV7HCN5_9GAMM</name>
<gene>
    <name evidence="5" type="primary">recX</name>
    <name evidence="8" type="ORF">ACFOEK_05315</name>
</gene>
<comment type="subcellular location">
    <subcellularLocation>
        <location evidence="1 5">Cytoplasm</location>
    </subcellularLocation>
</comment>
<organism evidence="8 9">
    <name type="scientific">Litoribrevibacter euphylliae</name>
    <dbReference type="NCBI Taxonomy" id="1834034"/>
    <lineage>
        <taxon>Bacteria</taxon>
        <taxon>Pseudomonadati</taxon>
        <taxon>Pseudomonadota</taxon>
        <taxon>Gammaproteobacteria</taxon>
        <taxon>Oceanospirillales</taxon>
        <taxon>Oceanospirillaceae</taxon>
        <taxon>Litoribrevibacter</taxon>
    </lineage>
</organism>